<dbReference type="Pfam" id="PF01965">
    <property type="entry name" value="DJ-1_PfpI"/>
    <property type="match status" value="1"/>
</dbReference>
<dbReference type="GeneID" id="28835388"/>
<feature type="chain" id="PRO_5008609052" description="DJ-1/PfpI domain-containing protein" evidence="1">
    <location>
        <begin position="17"/>
        <end position="255"/>
    </location>
</feature>
<dbReference type="PANTHER" id="PTHR43130:SF15">
    <property type="entry name" value="THIJ_PFPI FAMILY PROTEIN (AFU_ORTHOLOGUE AFUA_5G14240)"/>
    <property type="match status" value="1"/>
</dbReference>
<dbReference type="Gene3D" id="3.40.50.880">
    <property type="match status" value="1"/>
</dbReference>
<accession>A0A1B8GVB4</accession>
<organism evidence="3 4">
    <name type="scientific">Pseudogymnoascus verrucosus</name>
    <dbReference type="NCBI Taxonomy" id="342668"/>
    <lineage>
        <taxon>Eukaryota</taxon>
        <taxon>Fungi</taxon>
        <taxon>Dikarya</taxon>
        <taxon>Ascomycota</taxon>
        <taxon>Pezizomycotina</taxon>
        <taxon>Leotiomycetes</taxon>
        <taxon>Thelebolales</taxon>
        <taxon>Thelebolaceae</taxon>
        <taxon>Pseudogymnoascus</taxon>
    </lineage>
</organism>
<dbReference type="EMBL" id="KV460211">
    <property type="protein sequence ID" value="OBT99766.1"/>
    <property type="molecule type" value="Genomic_DNA"/>
</dbReference>
<dbReference type="PANTHER" id="PTHR43130">
    <property type="entry name" value="ARAC-FAMILY TRANSCRIPTIONAL REGULATOR"/>
    <property type="match status" value="1"/>
</dbReference>
<evidence type="ECO:0000259" key="2">
    <source>
        <dbReference type="Pfam" id="PF01965"/>
    </source>
</evidence>
<keyword evidence="4" id="KW-1185">Reference proteome</keyword>
<gene>
    <name evidence="3" type="ORF">VE01_02002</name>
</gene>
<dbReference type="Proteomes" id="UP000091956">
    <property type="component" value="Unassembled WGS sequence"/>
</dbReference>
<dbReference type="AlphaFoldDB" id="A0A1B8GVB4"/>
<feature type="domain" description="DJ-1/PfpI" evidence="2">
    <location>
        <begin position="38"/>
        <end position="207"/>
    </location>
</feature>
<evidence type="ECO:0000313" key="3">
    <source>
        <dbReference type="EMBL" id="OBT99766.1"/>
    </source>
</evidence>
<dbReference type="SUPFAM" id="SSF52317">
    <property type="entry name" value="Class I glutamine amidotransferase-like"/>
    <property type="match status" value="1"/>
</dbReference>
<dbReference type="InterPro" id="IPR002818">
    <property type="entry name" value="DJ-1/PfpI"/>
</dbReference>
<keyword evidence="1" id="KW-0732">Signal</keyword>
<dbReference type="InterPro" id="IPR029062">
    <property type="entry name" value="Class_I_gatase-like"/>
</dbReference>
<proteinExistence type="predicted"/>
<reference evidence="4" key="2">
    <citation type="journal article" date="2018" name="Nat. Commun.">
        <title>Extreme sensitivity to ultraviolet light in the fungal pathogen causing white-nose syndrome of bats.</title>
        <authorList>
            <person name="Palmer J.M."/>
            <person name="Drees K.P."/>
            <person name="Foster J.T."/>
            <person name="Lindner D.L."/>
        </authorList>
    </citation>
    <scope>NUCLEOTIDE SEQUENCE [LARGE SCALE GENOMIC DNA]</scope>
    <source>
        <strain evidence="4">UAMH 10579</strain>
    </source>
</reference>
<evidence type="ECO:0000313" key="4">
    <source>
        <dbReference type="Proteomes" id="UP000091956"/>
    </source>
</evidence>
<dbReference type="RefSeq" id="XP_018133499.1">
    <property type="nucleotide sequence ID" value="XM_018271516.1"/>
</dbReference>
<dbReference type="STRING" id="342668.A0A1B8GVB4"/>
<dbReference type="InterPro" id="IPR052158">
    <property type="entry name" value="INH-QAR"/>
</dbReference>
<reference evidence="3 4" key="1">
    <citation type="submission" date="2016-03" db="EMBL/GenBank/DDBJ databases">
        <title>Comparative genomics of Pseudogymnoascus destructans, the fungus causing white-nose syndrome of bats.</title>
        <authorList>
            <person name="Palmer J.M."/>
            <person name="Drees K.P."/>
            <person name="Foster J.T."/>
            <person name="Lindner D.L."/>
        </authorList>
    </citation>
    <scope>NUCLEOTIDE SEQUENCE [LARGE SCALE GENOMIC DNA]</scope>
    <source>
        <strain evidence="3 4">UAMH 10579</strain>
    </source>
</reference>
<sequence>MHIPFLTFAFAAGVALNPFLASCAENSKHHPLPSSFGVLLFPAFEALDVFGPLDALNLFSAQRQLKLSLIAPTLDPVSTSPRSAAMNPFNSTFSESILPTHTFDTAPPLDVLLIPGGIGTRSPDPFFDEHLAFIREQFPKVRYLITVCTGAFIAARSGVLDGRNATTNKHAWADAPVYGPKVKWIAHARWVVDGKVWSSAGVSAGIDAVLGWIAEVYGVDIAEGLTLDMEYERHADPSWDPFAEHYNITDHLPSL</sequence>
<evidence type="ECO:0000256" key="1">
    <source>
        <dbReference type="SAM" id="SignalP"/>
    </source>
</evidence>
<dbReference type="OrthoDB" id="543156at2759"/>
<name>A0A1B8GVB4_9PEZI</name>
<feature type="signal peptide" evidence="1">
    <location>
        <begin position="1"/>
        <end position="16"/>
    </location>
</feature>
<dbReference type="CDD" id="cd03139">
    <property type="entry name" value="GATase1_PfpI_2"/>
    <property type="match status" value="1"/>
</dbReference>
<protein>
    <recommendedName>
        <fullName evidence="2">DJ-1/PfpI domain-containing protein</fullName>
    </recommendedName>
</protein>